<comment type="similarity">
    <text evidence="1">Belongs to the CbxX/CfxQ family.</text>
</comment>
<dbReference type="InterPro" id="IPR036770">
    <property type="entry name" value="Ankyrin_rpt-contain_sf"/>
</dbReference>
<dbReference type="GO" id="GO:0016887">
    <property type="term" value="F:ATP hydrolysis activity"/>
    <property type="evidence" value="ECO:0007669"/>
    <property type="project" value="InterPro"/>
</dbReference>
<keyword evidence="2" id="KW-0547">Nucleotide-binding</keyword>
<dbReference type="Gene3D" id="3.40.50.300">
    <property type="entry name" value="P-loop containing nucleotide triphosphate hydrolases"/>
    <property type="match status" value="1"/>
</dbReference>
<evidence type="ECO:0000256" key="1">
    <source>
        <dbReference type="ARBA" id="ARBA00010378"/>
    </source>
</evidence>
<dbReference type="SMART" id="SM00382">
    <property type="entry name" value="AAA"/>
    <property type="match status" value="1"/>
</dbReference>
<dbReference type="InterPro" id="IPR003959">
    <property type="entry name" value="ATPase_AAA_core"/>
</dbReference>
<evidence type="ECO:0000313" key="5">
    <source>
        <dbReference type="EMBL" id="AYV77611.1"/>
    </source>
</evidence>
<dbReference type="Pfam" id="PF12796">
    <property type="entry name" value="Ank_2"/>
    <property type="match status" value="1"/>
</dbReference>
<reference evidence="5" key="1">
    <citation type="submission" date="2018-10" db="EMBL/GenBank/DDBJ databases">
        <title>Hidden diversity of soil giant viruses.</title>
        <authorList>
            <person name="Schulz F."/>
            <person name="Alteio L."/>
            <person name="Goudeau D."/>
            <person name="Ryan E.M."/>
            <person name="Malmstrom R.R."/>
            <person name="Blanchard J."/>
            <person name="Woyke T."/>
        </authorList>
    </citation>
    <scope>NUCLEOTIDE SEQUENCE</scope>
    <source>
        <strain evidence="5">DSV1</strain>
    </source>
</reference>
<dbReference type="InterPro" id="IPR002110">
    <property type="entry name" value="Ankyrin_rpt"/>
</dbReference>
<keyword evidence="3" id="KW-0067">ATP-binding</keyword>
<dbReference type="InterPro" id="IPR000641">
    <property type="entry name" value="CbxX/CfxQ"/>
</dbReference>
<gene>
    <name evidence="5" type="ORF">Dasosvirus12_3</name>
</gene>
<dbReference type="EMBL" id="MK072053">
    <property type="protein sequence ID" value="AYV77611.1"/>
    <property type="molecule type" value="Genomic_DNA"/>
</dbReference>
<dbReference type="Pfam" id="PF00004">
    <property type="entry name" value="AAA"/>
    <property type="match status" value="1"/>
</dbReference>
<evidence type="ECO:0000256" key="3">
    <source>
        <dbReference type="ARBA" id="ARBA00022840"/>
    </source>
</evidence>
<dbReference type="PANTHER" id="PTHR43392">
    <property type="entry name" value="AAA-TYPE ATPASE FAMILY PROTEIN / ANKYRIN REPEAT FAMILY PROTEIN"/>
    <property type="match status" value="1"/>
</dbReference>
<dbReference type="CDD" id="cd00009">
    <property type="entry name" value="AAA"/>
    <property type="match status" value="1"/>
</dbReference>
<feature type="domain" description="AAA+ ATPase" evidence="4">
    <location>
        <begin position="661"/>
        <end position="797"/>
    </location>
</feature>
<organism evidence="5">
    <name type="scientific">Dasosvirus sp</name>
    <dbReference type="NCBI Taxonomy" id="2487764"/>
    <lineage>
        <taxon>Viruses</taxon>
        <taxon>Varidnaviria</taxon>
        <taxon>Bamfordvirae</taxon>
        <taxon>Nucleocytoviricota</taxon>
        <taxon>Megaviricetes</taxon>
        <taxon>Imitervirales</taxon>
        <taxon>Mimiviridae</taxon>
        <taxon>Klosneuvirinae</taxon>
    </lineage>
</organism>
<sequence length="903" mass="103883">MPRYKTNKAKTYPLSKYKKYISIHQKYFDQLKIKLIKEDNETEMTKENYAESAFLVACIVPKSSKTVRRILIDSQSTLEKGLRGACRYGQSLEIIKFLVEKLDNHESDYKSNIILSLCKNKNLDIKILRYMVENVGIDIRTVSRKKGRNAFLLECAKEIPNKEILLYLQERGIDINQCNFLGRNAFLTACAYSSKTSILRYLHKLKINTDIIVSGENALMVMLRHNKLYTLDMVRFLIEELKISPHYLCNIGDNSFMELCFNNFNKNSLNVARYLAKVAKVNVHCINQDKNNAFTYACWLNMNENQEERLRVIKYLVEELEINTQQTNDDGDTGFLTSCRSSSSLPIVQYLSKLEYTDCQAISSTGDTALTYACGNNNPCLEVIRYLVEDLGISVNHVNNYGKDCYQILCSKHNPANKPIIDYLDSQFVKVTKTEKENMNDHRKPASVNSFTPNFSIDIKITPDTNIEVQSEIKSDIKNEVKSDIKNEIKSDTKNEVKSDIKNEVKSDIKNEIKSNTGSDINDKLNLVSSATDIKLVIDKIKQTTTETKKNVYKEIKLDEIENFASLSMKNIQDIIRTGKELMGLYTEKSKIEKEKKGDIWFYCYENKKYSINPLKIMKLVSPLEMLNNMIGMKTVKEEVFNFVSHYLQNEKDKNGKGNCSMLNTVIYGRPGVGKTEIGKILSQIYHSLEIISSNDFRLVKANELLGQYVGQTRQKTKEVLDKANGGVLFIDEVYSLTNAGKDDNYGKECIDTINQELSESRNKLIIIVAGYKKDIENGFFAMNEGLDRRFPFRYTLEKYTKEEMKDIFLKMISDNEVYLDQTVNEKDIVKMFENEKNFPNCGGDIENLITHIKFSNSLRSFGQHPAIRNVISKSDILTGTERYLKHQNHNKIDTVYSTMMYI</sequence>
<dbReference type="PRINTS" id="PR00819">
    <property type="entry name" value="CBXCFQXSUPER"/>
</dbReference>
<accession>A0A3G4ZUD6</accession>
<dbReference type="PANTHER" id="PTHR43392:SF2">
    <property type="entry name" value="AAA-TYPE ATPASE FAMILY PROTEIN _ ANKYRIN REPEAT FAMILY PROTEIN"/>
    <property type="match status" value="1"/>
</dbReference>
<dbReference type="SMART" id="SM00248">
    <property type="entry name" value="ANK"/>
    <property type="match status" value="7"/>
</dbReference>
<dbReference type="GO" id="GO:0005524">
    <property type="term" value="F:ATP binding"/>
    <property type="evidence" value="ECO:0007669"/>
    <property type="project" value="UniProtKB-KW"/>
</dbReference>
<dbReference type="SUPFAM" id="SSF52540">
    <property type="entry name" value="P-loop containing nucleoside triphosphate hydrolases"/>
    <property type="match status" value="1"/>
</dbReference>
<dbReference type="InterPro" id="IPR027417">
    <property type="entry name" value="P-loop_NTPase"/>
</dbReference>
<evidence type="ECO:0000256" key="2">
    <source>
        <dbReference type="ARBA" id="ARBA00022741"/>
    </source>
</evidence>
<dbReference type="InterPro" id="IPR050773">
    <property type="entry name" value="CbxX/CfxQ_RuBisCO_ESX"/>
</dbReference>
<protein>
    <submittedName>
        <fullName evidence="5">Stage V sporulation protein K</fullName>
    </submittedName>
</protein>
<evidence type="ECO:0000259" key="4">
    <source>
        <dbReference type="SMART" id="SM00382"/>
    </source>
</evidence>
<dbReference type="InterPro" id="IPR003593">
    <property type="entry name" value="AAA+_ATPase"/>
</dbReference>
<dbReference type="Gene3D" id="1.25.40.20">
    <property type="entry name" value="Ankyrin repeat-containing domain"/>
    <property type="match status" value="2"/>
</dbReference>
<name>A0A3G4ZUD6_9VIRU</name>
<dbReference type="SUPFAM" id="SSF48403">
    <property type="entry name" value="Ankyrin repeat"/>
    <property type="match status" value="1"/>
</dbReference>
<proteinExistence type="inferred from homology"/>